<dbReference type="Proteomes" id="UP000256645">
    <property type="component" value="Unassembled WGS sequence"/>
</dbReference>
<gene>
    <name evidence="2" type="ORF">BP6252_03615</name>
</gene>
<feature type="compositionally biased region" description="Low complexity" evidence="1">
    <location>
        <begin position="470"/>
        <end position="481"/>
    </location>
</feature>
<evidence type="ECO:0000256" key="1">
    <source>
        <dbReference type="SAM" id="MobiDB-lite"/>
    </source>
</evidence>
<dbReference type="AlphaFoldDB" id="A0A3D8S861"/>
<sequence length="774" mass="86440">MSFGWSAGDVIAGLTIVWNIWSAVSDGPLNAAVEATQFFEEFSRISVCLEDWEKRQDDSKIPLGLAASHAALRDQCTKFIKKHMRLIQNANPKTQASRPRRSTWLKPAPFSRDQVLSLYRHVEWPLERGEVKRLREKLQLYLQLATYDVVASTHDMAANTNHLVQDLHSRNSELLSTNMRLVSSHLDLVSLITLNLKRITYPLEPQSQLDELDYPMLRQFQQALLPPQPLRMIEARSQNDISPWRDQPLHQSNSFAMPALGATSSSVSAYNANDQMILSQRLENLSMRRVETIDSVVSSTPSQSSVASVVPLIDRLRDMRNHIGETVGIPNPDLPVSHSMEGAQDILQLELEAWNLLGERIEREILHPPGHRFSPPSVAESNENSVPMSRSSTRESTSRSPLSSSPPQPGYFGAVPQGSDVNHGLHSFQPSLSSSPPRPAHSDSASRSPDSNHGFHPIRPLSQHPHHRLSSTGSSSVRASSPLATSIAVTLTYSNETQKAQIYSLSRFENGEVQSITSHSPDGVVEIRHSVDPSRPAPISTSMKPFLDNTHVDKHHRFRIQFQGSHSLKITRWDTQKTYRYHVPPIYTFSNVKDFISFQNALLGKEVECWKNAQRIKSKEKDVQCLLGTIRILCDPVTRERSILYFRKSKDLKPDFVEWPTSVGANACNQTVTAFKPPGEPKHSKILTLESRDGRSLSFSNTSPSFARRGTQGSISSDISLDPSSASPTPVSPLEKPGRSMKGLVIEFHESSDCLEFWQVFVKKEGSVSGTDST</sequence>
<dbReference type="OrthoDB" id="5400409at2759"/>
<reference evidence="2 3" key="1">
    <citation type="journal article" date="2018" name="IMA Fungus">
        <title>IMA Genome-F 9: Draft genome sequence of Annulohypoxylon stygium, Aspergillus mulundensis, Berkeleyomyces basicola (syn. Thielaviopsis basicola), Ceratocystis smalleyi, two Cercospora beticola strains, Coleophoma cylindrospora, Fusarium fracticaudum, Phialophora cf. hyalina, and Morchella septimelata.</title>
        <authorList>
            <person name="Wingfield B.D."/>
            <person name="Bills G.F."/>
            <person name="Dong Y."/>
            <person name="Huang W."/>
            <person name="Nel W.J."/>
            <person name="Swalarsk-Parry B.S."/>
            <person name="Vaghefi N."/>
            <person name="Wilken P.M."/>
            <person name="An Z."/>
            <person name="de Beer Z.W."/>
            <person name="De Vos L."/>
            <person name="Chen L."/>
            <person name="Duong T.A."/>
            <person name="Gao Y."/>
            <person name="Hammerbacher A."/>
            <person name="Kikkert J.R."/>
            <person name="Li Y."/>
            <person name="Li H."/>
            <person name="Li K."/>
            <person name="Li Q."/>
            <person name="Liu X."/>
            <person name="Ma X."/>
            <person name="Naidoo K."/>
            <person name="Pethybridge S.J."/>
            <person name="Sun J."/>
            <person name="Steenkamp E.T."/>
            <person name="van der Nest M.A."/>
            <person name="van Wyk S."/>
            <person name="Wingfield M.J."/>
            <person name="Xiong C."/>
            <person name="Yue Q."/>
            <person name="Zhang X."/>
        </authorList>
    </citation>
    <scope>NUCLEOTIDE SEQUENCE [LARGE SCALE GENOMIC DNA]</scope>
    <source>
        <strain evidence="2 3">BP6252</strain>
    </source>
</reference>
<protein>
    <submittedName>
        <fullName evidence="2">Uncharacterized protein</fullName>
    </submittedName>
</protein>
<accession>A0A3D8S861</accession>
<organism evidence="2 3">
    <name type="scientific">Coleophoma cylindrospora</name>
    <dbReference type="NCBI Taxonomy" id="1849047"/>
    <lineage>
        <taxon>Eukaryota</taxon>
        <taxon>Fungi</taxon>
        <taxon>Dikarya</taxon>
        <taxon>Ascomycota</taxon>
        <taxon>Pezizomycotina</taxon>
        <taxon>Leotiomycetes</taxon>
        <taxon>Helotiales</taxon>
        <taxon>Dermateaceae</taxon>
        <taxon>Coleophoma</taxon>
    </lineage>
</organism>
<name>A0A3D8S861_9HELO</name>
<evidence type="ECO:0000313" key="2">
    <source>
        <dbReference type="EMBL" id="RDW82503.1"/>
    </source>
</evidence>
<comment type="caution">
    <text evidence="2">The sequence shown here is derived from an EMBL/GenBank/DDBJ whole genome shotgun (WGS) entry which is preliminary data.</text>
</comment>
<feature type="compositionally biased region" description="Low complexity" evidence="1">
    <location>
        <begin position="714"/>
        <end position="728"/>
    </location>
</feature>
<dbReference type="EMBL" id="PDLM01000003">
    <property type="protein sequence ID" value="RDW82503.1"/>
    <property type="molecule type" value="Genomic_DNA"/>
</dbReference>
<feature type="region of interest" description="Disordered" evidence="1">
    <location>
        <begin position="695"/>
        <end position="738"/>
    </location>
</feature>
<feature type="region of interest" description="Disordered" evidence="1">
    <location>
        <begin position="367"/>
        <end position="481"/>
    </location>
</feature>
<feature type="compositionally biased region" description="Polar residues" evidence="1">
    <location>
        <begin position="379"/>
        <end position="388"/>
    </location>
</feature>
<keyword evidence="3" id="KW-1185">Reference proteome</keyword>
<evidence type="ECO:0000313" key="3">
    <source>
        <dbReference type="Proteomes" id="UP000256645"/>
    </source>
</evidence>
<proteinExistence type="predicted"/>